<feature type="region of interest" description="Disordered" evidence="1">
    <location>
        <begin position="1"/>
        <end position="97"/>
    </location>
</feature>
<dbReference type="AlphaFoldDB" id="A0A2N9G0L7"/>
<protein>
    <submittedName>
        <fullName evidence="2">Uncharacterized protein</fullName>
    </submittedName>
</protein>
<evidence type="ECO:0000256" key="1">
    <source>
        <dbReference type="SAM" id="MobiDB-lite"/>
    </source>
</evidence>
<gene>
    <name evidence="2" type="ORF">FSB_LOCUS20792</name>
</gene>
<sequence length="97" mass="10687">MTKMKTVNENGYDKNSAGYGDDKCVDEDEDHDKDGEDEDDGDREDEGAGSYAGRGHFISSHRLPRPTVGNVKRNRTHAKPPIPTLACSRAVQDDPLN</sequence>
<name>A0A2N9G0L7_FAGSY</name>
<dbReference type="EMBL" id="OIVN01001343">
    <property type="protein sequence ID" value="SPC92910.1"/>
    <property type="molecule type" value="Genomic_DNA"/>
</dbReference>
<proteinExistence type="predicted"/>
<evidence type="ECO:0000313" key="2">
    <source>
        <dbReference type="EMBL" id="SPC92910.1"/>
    </source>
</evidence>
<feature type="compositionally biased region" description="Acidic residues" evidence="1">
    <location>
        <begin position="24"/>
        <end position="47"/>
    </location>
</feature>
<accession>A0A2N9G0L7</accession>
<reference evidence="2" key="1">
    <citation type="submission" date="2018-02" db="EMBL/GenBank/DDBJ databases">
        <authorList>
            <person name="Cohen D.B."/>
            <person name="Kent A.D."/>
        </authorList>
    </citation>
    <scope>NUCLEOTIDE SEQUENCE</scope>
</reference>
<organism evidence="2">
    <name type="scientific">Fagus sylvatica</name>
    <name type="common">Beechnut</name>
    <dbReference type="NCBI Taxonomy" id="28930"/>
    <lineage>
        <taxon>Eukaryota</taxon>
        <taxon>Viridiplantae</taxon>
        <taxon>Streptophyta</taxon>
        <taxon>Embryophyta</taxon>
        <taxon>Tracheophyta</taxon>
        <taxon>Spermatophyta</taxon>
        <taxon>Magnoliopsida</taxon>
        <taxon>eudicotyledons</taxon>
        <taxon>Gunneridae</taxon>
        <taxon>Pentapetalae</taxon>
        <taxon>rosids</taxon>
        <taxon>fabids</taxon>
        <taxon>Fagales</taxon>
        <taxon>Fagaceae</taxon>
        <taxon>Fagus</taxon>
    </lineage>
</organism>